<feature type="transmembrane region" description="Helical" evidence="6">
    <location>
        <begin position="226"/>
        <end position="247"/>
    </location>
</feature>
<organism evidence="8 9">
    <name type="scientific">Paraoerskovia sediminicola</name>
    <dbReference type="NCBI Taxonomy" id="1138587"/>
    <lineage>
        <taxon>Bacteria</taxon>
        <taxon>Bacillati</taxon>
        <taxon>Actinomycetota</taxon>
        <taxon>Actinomycetes</taxon>
        <taxon>Micrococcales</taxon>
        <taxon>Cellulomonadaceae</taxon>
        <taxon>Paraoerskovia</taxon>
    </lineage>
</organism>
<accession>A0ABM8FZP4</accession>
<evidence type="ECO:0000256" key="5">
    <source>
        <dbReference type="ARBA" id="ARBA00023136"/>
    </source>
</evidence>
<reference evidence="9" key="1">
    <citation type="journal article" date="2019" name="Int. J. Syst. Evol. Microbiol.">
        <title>The Global Catalogue of Microorganisms (GCM) 10K type strain sequencing project: providing services to taxonomists for standard genome sequencing and annotation.</title>
        <authorList>
            <consortium name="The Broad Institute Genomics Platform"/>
            <consortium name="The Broad Institute Genome Sequencing Center for Infectious Disease"/>
            <person name="Wu L."/>
            <person name="Ma J."/>
        </authorList>
    </citation>
    <scope>NUCLEOTIDE SEQUENCE [LARGE SCALE GENOMIC DNA]</scope>
    <source>
        <strain evidence="9">NBRC 108565</strain>
    </source>
</reference>
<name>A0ABM8FZP4_9CELL</name>
<keyword evidence="4 6" id="KW-1133">Transmembrane helix</keyword>
<evidence type="ECO:0000256" key="3">
    <source>
        <dbReference type="ARBA" id="ARBA00022692"/>
    </source>
</evidence>
<evidence type="ECO:0000256" key="4">
    <source>
        <dbReference type="ARBA" id="ARBA00022989"/>
    </source>
</evidence>
<dbReference type="InterPro" id="IPR051790">
    <property type="entry name" value="Cytochrome_c-biogenesis_DsbD"/>
</dbReference>
<feature type="transmembrane region" description="Helical" evidence="6">
    <location>
        <begin position="14"/>
        <end position="38"/>
    </location>
</feature>
<dbReference type="InterPro" id="IPR003834">
    <property type="entry name" value="Cyt_c_assmbl_TM_dom"/>
</dbReference>
<gene>
    <name evidence="8" type="ORF">GCM10025865_06020</name>
</gene>
<evidence type="ECO:0000313" key="9">
    <source>
        <dbReference type="Proteomes" id="UP001321475"/>
    </source>
</evidence>
<dbReference type="Pfam" id="PF02683">
    <property type="entry name" value="DsbD_TM"/>
    <property type="match status" value="1"/>
</dbReference>
<evidence type="ECO:0000256" key="6">
    <source>
        <dbReference type="SAM" id="Phobius"/>
    </source>
</evidence>
<dbReference type="RefSeq" id="WP_286218493.1">
    <property type="nucleotide sequence ID" value="NZ_AP027729.1"/>
</dbReference>
<evidence type="ECO:0000256" key="1">
    <source>
        <dbReference type="ARBA" id="ARBA00004141"/>
    </source>
</evidence>
<dbReference type="PANTHER" id="PTHR31272:SF4">
    <property type="entry name" value="CYTOCHROME C-TYPE BIOGENESIS PROTEIN HI_1454-RELATED"/>
    <property type="match status" value="1"/>
</dbReference>
<feature type="transmembrane region" description="Helical" evidence="6">
    <location>
        <begin position="185"/>
        <end position="214"/>
    </location>
</feature>
<feature type="transmembrane region" description="Helical" evidence="6">
    <location>
        <begin position="115"/>
        <end position="138"/>
    </location>
</feature>
<comment type="subcellular location">
    <subcellularLocation>
        <location evidence="1">Membrane</location>
        <topology evidence="1">Multi-pass membrane protein</topology>
    </subcellularLocation>
</comment>
<dbReference type="PANTHER" id="PTHR31272">
    <property type="entry name" value="CYTOCHROME C-TYPE BIOGENESIS PROTEIN HI_1454-RELATED"/>
    <property type="match status" value="1"/>
</dbReference>
<feature type="domain" description="Cytochrome C biogenesis protein transmembrane" evidence="7">
    <location>
        <begin position="110"/>
        <end position="262"/>
    </location>
</feature>
<evidence type="ECO:0000259" key="7">
    <source>
        <dbReference type="Pfam" id="PF02683"/>
    </source>
</evidence>
<feature type="transmembrane region" description="Helical" evidence="6">
    <location>
        <begin position="268"/>
        <end position="287"/>
    </location>
</feature>
<protein>
    <submittedName>
        <fullName evidence="8">Cytochrome C biogenesis protein CcdA</fullName>
    </submittedName>
</protein>
<dbReference type="Proteomes" id="UP001321475">
    <property type="component" value="Chromosome"/>
</dbReference>
<keyword evidence="9" id="KW-1185">Reference proteome</keyword>
<feature type="transmembrane region" description="Helical" evidence="6">
    <location>
        <begin position="150"/>
        <end position="173"/>
    </location>
</feature>
<comment type="similarity">
    <text evidence="2">Belongs to the DsbD family.</text>
</comment>
<dbReference type="EMBL" id="AP027729">
    <property type="protein sequence ID" value="BDZ41303.1"/>
    <property type="molecule type" value="Genomic_DNA"/>
</dbReference>
<sequence>MGGDLAATAYSGNLLLALPVALLAGLVSFASPCVLPLVPGYLGLLSGMAGATAGPAGQGRTAAPGSGGPVPSVGTAAASATASAAASVAPSAAPVGGPPAATGILPDTRSARRRVLLGVALFVAGFAVVFVTLTVVAGAIGSQLLAHQDVILRVLGVVVIAMGLVFMGAFGFMQRERRLHVAPRAGLWGAPVLGFVFGLGWAPCIGPTLAAVMALSLDGGSPARGAVLGLAYSIGLGLPFLAIALGLESSTRMVAFMRRHRVVIMRTGGALLVVLGVLLVSGVWQAWSAQIAGWVGGFEPVI</sequence>
<keyword evidence="3 6" id="KW-0812">Transmembrane</keyword>
<evidence type="ECO:0000256" key="2">
    <source>
        <dbReference type="ARBA" id="ARBA00006143"/>
    </source>
</evidence>
<keyword evidence="5 6" id="KW-0472">Membrane</keyword>
<proteinExistence type="inferred from homology"/>
<evidence type="ECO:0000313" key="8">
    <source>
        <dbReference type="EMBL" id="BDZ41303.1"/>
    </source>
</evidence>